<organism evidence="2 3">
    <name type="scientific">Halovenus carboxidivorans</name>
    <dbReference type="NCBI Taxonomy" id="2692199"/>
    <lineage>
        <taxon>Archaea</taxon>
        <taxon>Methanobacteriati</taxon>
        <taxon>Methanobacteriota</taxon>
        <taxon>Stenosarchaea group</taxon>
        <taxon>Halobacteria</taxon>
        <taxon>Halobacteriales</taxon>
        <taxon>Haloarculaceae</taxon>
        <taxon>Halovenus</taxon>
    </lineage>
</organism>
<keyword evidence="1" id="KW-0812">Transmembrane</keyword>
<dbReference type="Proteomes" id="UP000466535">
    <property type="component" value="Unassembled WGS sequence"/>
</dbReference>
<dbReference type="AlphaFoldDB" id="A0A6B0T740"/>
<feature type="transmembrane region" description="Helical" evidence="1">
    <location>
        <begin position="36"/>
        <end position="55"/>
    </location>
</feature>
<dbReference type="EMBL" id="WUUT01000002">
    <property type="protein sequence ID" value="MXR51393.1"/>
    <property type="molecule type" value="Genomic_DNA"/>
</dbReference>
<dbReference type="RefSeq" id="WP_159763526.1">
    <property type="nucleotide sequence ID" value="NZ_WUUT01000002.1"/>
</dbReference>
<protein>
    <submittedName>
        <fullName evidence="2">Uncharacterized protein</fullName>
    </submittedName>
</protein>
<keyword evidence="1" id="KW-0472">Membrane</keyword>
<name>A0A6B0T740_9EURY</name>
<dbReference type="Pfam" id="PF24020">
    <property type="entry name" value="DUF7333"/>
    <property type="match status" value="1"/>
</dbReference>
<comment type="caution">
    <text evidence="2">The sequence shown here is derived from an EMBL/GenBank/DDBJ whole genome shotgun (WGS) entry which is preliminary data.</text>
</comment>
<dbReference type="InterPro" id="IPR055757">
    <property type="entry name" value="DUF7333"/>
</dbReference>
<feature type="transmembrane region" description="Helical" evidence="1">
    <location>
        <begin position="7"/>
        <end position="30"/>
    </location>
</feature>
<evidence type="ECO:0000313" key="3">
    <source>
        <dbReference type="Proteomes" id="UP000466535"/>
    </source>
</evidence>
<evidence type="ECO:0000256" key="1">
    <source>
        <dbReference type="SAM" id="Phobius"/>
    </source>
</evidence>
<gene>
    <name evidence="2" type="ORF">GRX03_07225</name>
</gene>
<proteinExistence type="predicted"/>
<keyword evidence="1" id="KW-1133">Transmembrane helix</keyword>
<dbReference type="OrthoDB" id="214577at2157"/>
<evidence type="ECO:0000313" key="2">
    <source>
        <dbReference type="EMBL" id="MXR51393.1"/>
    </source>
</evidence>
<sequence length="65" mass="6745">MELNFPVSAGIVLAIIVAGTAGLIFAPIGMTTQTTLMMVTPSMFVFAAIVFAIGVKHGEYRASGL</sequence>
<accession>A0A6B0T740</accession>
<reference evidence="2 3" key="1">
    <citation type="submission" date="2019-12" db="EMBL/GenBank/DDBJ databases">
        <title>Isolation and characterization of three novel carbon monoxide-oxidizing members of Halobacteria from salione crusts and soils.</title>
        <authorList>
            <person name="Myers M.R."/>
            <person name="King G.M."/>
        </authorList>
    </citation>
    <scope>NUCLEOTIDE SEQUENCE [LARGE SCALE GENOMIC DNA]</scope>
    <source>
        <strain evidence="2 3">WSH3</strain>
    </source>
</reference>
<keyword evidence="3" id="KW-1185">Reference proteome</keyword>